<dbReference type="PROSITE" id="PS51371">
    <property type="entry name" value="CBS"/>
    <property type="match status" value="2"/>
</dbReference>
<gene>
    <name evidence="4" type="ORF">SAMN05660337_3447</name>
</gene>
<dbReference type="SUPFAM" id="SSF54631">
    <property type="entry name" value="CBS-domain pair"/>
    <property type="match status" value="1"/>
</dbReference>
<dbReference type="InterPro" id="IPR046342">
    <property type="entry name" value="CBS_dom_sf"/>
</dbReference>
<sequence length="145" mass="16076">MLKVTDLMTNKLFTLNENDTLRMARSLMDLQRIRHIPIVNEKSVFIGLITHRDILGATISHLAGIDPTTQGEIDSGIPVGEIMRTGIKTVTSETLLKEAAYLLLNHKYGCLPVVNEVGELTGILTEADFLKLTISLMEALEQTEE</sequence>
<keyword evidence="1 2" id="KW-0129">CBS domain</keyword>
<dbReference type="InterPro" id="IPR051257">
    <property type="entry name" value="Diverse_CBS-Domain"/>
</dbReference>
<feature type="domain" description="CBS" evidence="3">
    <location>
        <begin position="8"/>
        <end position="64"/>
    </location>
</feature>
<dbReference type="PANTHER" id="PTHR43080">
    <property type="entry name" value="CBS DOMAIN-CONTAINING PROTEIN CBSX3, MITOCHONDRIAL"/>
    <property type="match status" value="1"/>
</dbReference>
<dbReference type="STRING" id="246191.SAMN05660337_3447"/>
<dbReference type="PANTHER" id="PTHR43080:SF2">
    <property type="entry name" value="CBS DOMAIN-CONTAINING PROTEIN"/>
    <property type="match status" value="1"/>
</dbReference>
<evidence type="ECO:0000259" key="3">
    <source>
        <dbReference type="PROSITE" id="PS51371"/>
    </source>
</evidence>
<dbReference type="Proteomes" id="UP000199053">
    <property type="component" value="Unassembled WGS sequence"/>
</dbReference>
<accession>A0A1G9LMH9</accession>
<dbReference type="Gene3D" id="3.10.580.10">
    <property type="entry name" value="CBS-domain"/>
    <property type="match status" value="1"/>
</dbReference>
<dbReference type="SMART" id="SM00116">
    <property type="entry name" value="CBS"/>
    <property type="match status" value="2"/>
</dbReference>
<evidence type="ECO:0000313" key="5">
    <source>
        <dbReference type="Proteomes" id="UP000199053"/>
    </source>
</evidence>
<evidence type="ECO:0000256" key="1">
    <source>
        <dbReference type="ARBA" id="ARBA00023122"/>
    </source>
</evidence>
<dbReference type="InterPro" id="IPR000644">
    <property type="entry name" value="CBS_dom"/>
</dbReference>
<organism evidence="4 5">
    <name type="scientific">Maridesulfovibrio ferrireducens</name>
    <dbReference type="NCBI Taxonomy" id="246191"/>
    <lineage>
        <taxon>Bacteria</taxon>
        <taxon>Pseudomonadati</taxon>
        <taxon>Thermodesulfobacteriota</taxon>
        <taxon>Desulfovibrionia</taxon>
        <taxon>Desulfovibrionales</taxon>
        <taxon>Desulfovibrionaceae</taxon>
        <taxon>Maridesulfovibrio</taxon>
    </lineage>
</organism>
<reference evidence="5" key="1">
    <citation type="submission" date="2016-10" db="EMBL/GenBank/DDBJ databases">
        <authorList>
            <person name="Varghese N."/>
            <person name="Submissions S."/>
        </authorList>
    </citation>
    <scope>NUCLEOTIDE SEQUENCE [LARGE SCALE GENOMIC DNA]</scope>
    <source>
        <strain evidence="5">DSM 16995</strain>
    </source>
</reference>
<dbReference type="RefSeq" id="WP_092163406.1">
    <property type="nucleotide sequence ID" value="NZ_FNGA01000007.1"/>
</dbReference>
<proteinExistence type="predicted"/>
<dbReference type="Pfam" id="PF00571">
    <property type="entry name" value="CBS"/>
    <property type="match status" value="2"/>
</dbReference>
<evidence type="ECO:0000256" key="2">
    <source>
        <dbReference type="PROSITE-ProRule" id="PRU00703"/>
    </source>
</evidence>
<feature type="domain" description="CBS" evidence="3">
    <location>
        <begin position="83"/>
        <end position="140"/>
    </location>
</feature>
<dbReference type="CDD" id="cd04584">
    <property type="entry name" value="CBS_pair_AcuB_like"/>
    <property type="match status" value="1"/>
</dbReference>
<protein>
    <submittedName>
        <fullName evidence="4">CBS domain-containing protein</fullName>
    </submittedName>
</protein>
<name>A0A1G9LMH9_9BACT</name>
<dbReference type="EMBL" id="FNGA01000007">
    <property type="protein sequence ID" value="SDL63096.1"/>
    <property type="molecule type" value="Genomic_DNA"/>
</dbReference>
<evidence type="ECO:0000313" key="4">
    <source>
        <dbReference type="EMBL" id="SDL63096.1"/>
    </source>
</evidence>
<keyword evidence="5" id="KW-1185">Reference proteome</keyword>
<dbReference type="AlphaFoldDB" id="A0A1G9LMH9"/>
<dbReference type="OrthoDB" id="5453522at2"/>